<dbReference type="InterPro" id="IPR000608">
    <property type="entry name" value="UBC"/>
</dbReference>
<dbReference type="GO" id="GO:0061631">
    <property type="term" value="F:ubiquitin conjugating enzyme activity"/>
    <property type="evidence" value="ECO:0007669"/>
    <property type="project" value="TreeGrafter"/>
</dbReference>
<dbReference type="CDD" id="cd23837">
    <property type="entry name" value="UBCc_UBE2O"/>
    <property type="match status" value="1"/>
</dbReference>
<feature type="compositionally biased region" description="Polar residues" evidence="3">
    <location>
        <begin position="123"/>
        <end position="134"/>
    </location>
</feature>
<keyword evidence="2" id="KW-0833">Ubl conjugation pathway</keyword>
<sequence length="481" mass="53675">MEVEIAMDDDSIVKHDQGVMKPTNEAEAISSGSPDLDISYHGDDNNDDDDGMVGDANDDDDDMADDAFDYEDDYDDSNYMFESPEEDDESHYLSMQAQFDNVDLPPGVEASFSWLDDLPKVTSTADGPSNSSPGAETHDHKIPNVPFCKSKDVASSSSSSVLPKTMPSSAPEKENANATEEEVKKKFDQFKLFDIVDDFSDHHFNSAGVQGHKPPRTWTKKIQDEWKILEKDLPDTIFVRAYETRMDLLRAVIVGPAGTPYHDGLFVFDIHFPPTYPQIPPMVYYYSGGLRLNPNLYACGKVCLSLLNTWTGRGNEKWVPSNSTMLQVLVSIQALILNDKPFFNEPGHDTYRGAEGEKKSKAYNENTFILSLKTMIYTLRKPQRLFTHRNNLSTLQGKRSGANDRHFEDLVVGHFRSRAHTILSACRAYMEGVEVGSKVDGGEKKGGSKSFKASVAKMVNGLVSNFSRYGATDCEQFRVES</sequence>
<dbReference type="InterPro" id="IPR016135">
    <property type="entry name" value="UBQ-conjugating_enzyme/RWD"/>
</dbReference>
<dbReference type="PANTHER" id="PTHR46116:SF18">
    <property type="entry name" value="UBIQUITIN-CONJUGATING ENZYME E2 38 ISOFORM X1"/>
    <property type="match status" value="1"/>
</dbReference>
<evidence type="ECO:0000313" key="6">
    <source>
        <dbReference type="Proteomes" id="UP001172457"/>
    </source>
</evidence>
<dbReference type="PROSITE" id="PS50127">
    <property type="entry name" value="UBC_2"/>
    <property type="match status" value="1"/>
</dbReference>
<keyword evidence="6" id="KW-1185">Reference proteome</keyword>
<reference evidence="5" key="1">
    <citation type="submission" date="2023-03" db="EMBL/GenBank/DDBJ databases">
        <title>Chromosome-scale reference genome and RAD-based genetic map of yellow starthistle (Centaurea solstitialis) reveal putative structural variation and QTLs associated with invader traits.</title>
        <authorList>
            <person name="Reatini B."/>
            <person name="Cang F.A."/>
            <person name="Jiang Q."/>
            <person name="Mckibben M.T.W."/>
            <person name="Barker M.S."/>
            <person name="Rieseberg L.H."/>
            <person name="Dlugosch K.M."/>
        </authorList>
    </citation>
    <scope>NUCLEOTIDE SEQUENCE</scope>
    <source>
        <strain evidence="5">CAN-66</strain>
        <tissue evidence="5">Leaf</tissue>
    </source>
</reference>
<evidence type="ECO:0000313" key="5">
    <source>
        <dbReference type="EMBL" id="KAJ9550220.1"/>
    </source>
</evidence>
<dbReference type="SUPFAM" id="SSF54495">
    <property type="entry name" value="UBC-like"/>
    <property type="match status" value="1"/>
</dbReference>
<organism evidence="5 6">
    <name type="scientific">Centaurea solstitialis</name>
    <name type="common">yellow star-thistle</name>
    <dbReference type="NCBI Taxonomy" id="347529"/>
    <lineage>
        <taxon>Eukaryota</taxon>
        <taxon>Viridiplantae</taxon>
        <taxon>Streptophyta</taxon>
        <taxon>Embryophyta</taxon>
        <taxon>Tracheophyta</taxon>
        <taxon>Spermatophyta</taxon>
        <taxon>Magnoliopsida</taxon>
        <taxon>eudicotyledons</taxon>
        <taxon>Gunneridae</taxon>
        <taxon>Pentapetalae</taxon>
        <taxon>asterids</taxon>
        <taxon>campanulids</taxon>
        <taxon>Asterales</taxon>
        <taxon>Asteraceae</taxon>
        <taxon>Carduoideae</taxon>
        <taxon>Cardueae</taxon>
        <taxon>Centaureinae</taxon>
        <taxon>Centaurea</taxon>
    </lineage>
</organism>
<evidence type="ECO:0000256" key="3">
    <source>
        <dbReference type="SAM" id="MobiDB-lite"/>
    </source>
</evidence>
<feature type="compositionally biased region" description="Acidic residues" evidence="3">
    <location>
        <begin position="1"/>
        <end position="10"/>
    </location>
</feature>
<feature type="compositionally biased region" description="Acidic residues" evidence="3">
    <location>
        <begin position="45"/>
        <end position="76"/>
    </location>
</feature>
<dbReference type="PANTHER" id="PTHR46116">
    <property type="entry name" value="(E3-INDEPENDENT) E2 UBIQUITIN-CONJUGATING ENZYME"/>
    <property type="match status" value="1"/>
</dbReference>
<feature type="region of interest" description="Disordered" evidence="3">
    <location>
        <begin position="1"/>
        <end position="96"/>
    </location>
</feature>
<accession>A0AA38WFF8</accession>
<feature type="domain" description="UBC core" evidence="4">
    <location>
        <begin position="217"/>
        <end position="376"/>
    </location>
</feature>
<dbReference type="Pfam" id="PF00179">
    <property type="entry name" value="UQ_con"/>
    <property type="match status" value="1"/>
</dbReference>
<feature type="region of interest" description="Disordered" evidence="3">
    <location>
        <begin position="123"/>
        <end position="181"/>
    </location>
</feature>
<dbReference type="SMART" id="SM00212">
    <property type="entry name" value="UBCc"/>
    <property type="match status" value="1"/>
</dbReference>
<proteinExistence type="predicted"/>
<evidence type="ECO:0000256" key="1">
    <source>
        <dbReference type="ARBA" id="ARBA00022679"/>
    </source>
</evidence>
<protein>
    <recommendedName>
        <fullName evidence="4">UBC core domain-containing protein</fullName>
    </recommendedName>
</protein>
<dbReference type="Proteomes" id="UP001172457">
    <property type="component" value="Chromosome 4"/>
</dbReference>
<feature type="compositionally biased region" description="Basic and acidic residues" evidence="3">
    <location>
        <begin position="171"/>
        <end position="181"/>
    </location>
</feature>
<name>A0AA38WFF8_9ASTR</name>
<evidence type="ECO:0000259" key="4">
    <source>
        <dbReference type="PROSITE" id="PS50127"/>
    </source>
</evidence>
<keyword evidence="1" id="KW-0808">Transferase</keyword>
<evidence type="ECO:0000256" key="2">
    <source>
        <dbReference type="ARBA" id="ARBA00022786"/>
    </source>
</evidence>
<dbReference type="EMBL" id="JARYMX010000004">
    <property type="protein sequence ID" value="KAJ9550220.1"/>
    <property type="molecule type" value="Genomic_DNA"/>
</dbReference>
<comment type="caution">
    <text evidence="5">The sequence shown here is derived from an EMBL/GenBank/DDBJ whole genome shotgun (WGS) entry which is preliminary data.</text>
</comment>
<dbReference type="Gene3D" id="3.10.110.10">
    <property type="entry name" value="Ubiquitin Conjugating Enzyme"/>
    <property type="match status" value="1"/>
</dbReference>
<gene>
    <name evidence="5" type="ORF">OSB04_014265</name>
</gene>
<dbReference type="AlphaFoldDB" id="A0AA38WFF8"/>